<sequence>MTDKNYQKVIESLHACMEACNHCYTSSLEEDANHMKACIRLNRECATICSAFEQALSYNTAFIQEYAKLCKTACVACGDECSKHNHDHCKKCAESCYACAKECAQLIA</sequence>
<organism evidence="1 2">
    <name type="scientific">Natronobacillus azotifigens</name>
    <dbReference type="NCBI Taxonomy" id="472978"/>
    <lineage>
        <taxon>Bacteria</taxon>
        <taxon>Bacillati</taxon>
        <taxon>Bacillota</taxon>
        <taxon>Bacilli</taxon>
        <taxon>Bacillales</taxon>
        <taxon>Bacillaceae</taxon>
        <taxon>Natronobacillus</taxon>
    </lineage>
</organism>
<dbReference type="EMBL" id="JAPRAT010000003">
    <property type="protein sequence ID" value="MCZ0702046.1"/>
    <property type="molecule type" value="Genomic_DNA"/>
</dbReference>
<accession>A0A9J6R9L1</accession>
<reference evidence="1" key="1">
    <citation type="submission" date="2022-11" db="EMBL/GenBank/DDBJ databases">
        <title>WGS of Natronobacillus azotifigens 24KS-1, an anaerobic diazotrophic haloalkaliphile from soda-rich habitats.</title>
        <authorList>
            <person name="Sorokin D.Y."/>
            <person name="Merkel A.Y."/>
        </authorList>
    </citation>
    <scope>NUCLEOTIDE SEQUENCE</scope>
    <source>
        <strain evidence="1">24KS-1</strain>
    </source>
</reference>
<dbReference type="Pfam" id="PF03860">
    <property type="entry name" value="Csp"/>
    <property type="match status" value="1"/>
</dbReference>
<dbReference type="Proteomes" id="UP001084197">
    <property type="component" value="Unassembled WGS sequence"/>
</dbReference>
<name>A0A9J6R9L1_9BACI</name>
<dbReference type="PANTHER" id="PTHR37310:SF1">
    <property type="entry name" value="CYTOPLASMIC PROTEIN"/>
    <property type="match status" value="1"/>
</dbReference>
<comment type="caution">
    <text evidence="1">The sequence shown here is derived from an EMBL/GenBank/DDBJ whole genome shotgun (WGS) entry which is preliminary data.</text>
</comment>
<protein>
    <submittedName>
        <fullName evidence="1">Four-helix bundle copper-binding protein</fullName>
    </submittedName>
</protein>
<dbReference type="InterPro" id="IPR005560">
    <property type="entry name" value="Csp_YhjQ"/>
</dbReference>
<keyword evidence="2" id="KW-1185">Reference proteome</keyword>
<evidence type="ECO:0000313" key="2">
    <source>
        <dbReference type="Proteomes" id="UP001084197"/>
    </source>
</evidence>
<gene>
    <name evidence="1" type="ORF">OWO01_02330</name>
</gene>
<dbReference type="AlphaFoldDB" id="A0A9J6R9L1"/>
<evidence type="ECO:0000313" key="1">
    <source>
        <dbReference type="EMBL" id="MCZ0702046.1"/>
    </source>
</evidence>
<proteinExistence type="predicted"/>
<dbReference type="CDD" id="cd08026">
    <property type="entry name" value="DUF326"/>
    <property type="match status" value="1"/>
</dbReference>
<dbReference type="PANTHER" id="PTHR37310">
    <property type="entry name" value="CYTOPLASMIC PROTEIN-RELATED"/>
    <property type="match status" value="1"/>
</dbReference>
<dbReference type="Gene3D" id="1.20.1270.360">
    <property type="match status" value="1"/>
</dbReference>
<dbReference type="InterPro" id="IPR044543">
    <property type="entry name" value="YHJQ-like"/>
</dbReference>